<keyword evidence="8" id="KW-1185">Reference proteome</keyword>
<dbReference type="Gene3D" id="1.10.10.10">
    <property type="entry name" value="Winged helix-like DNA-binding domain superfamily/Winged helix DNA-binding domain"/>
    <property type="match status" value="1"/>
</dbReference>
<evidence type="ECO:0000313" key="7">
    <source>
        <dbReference type="EMBL" id="RAJ93221.1"/>
    </source>
</evidence>
<keyword evidence="3" id="KW-0731">Sigma factor</keyword>
<dbReference type="InterPro" id="IPR007627">
    <property type="entry name" value="RNA_pol_sigma70_r2"/>
</dbReference>
<dbReference type="OrthoDB" id="1524077at2"/>
<name>A0A327WNE5_LARAB</name>
<organism evidence="7 8">
    <name type="scientific">Larkinella arboricola</name>
    <dbReference type="NCBI Taxonomy" id="643671"/>
    <lineage>
        <taxon>Bacteria</taxon>
        <taxon>Pseudomonadati</taxon>
        <taxon>Bacteroidota</taxon>
        <taxon>Cytophagia</taxon>
        <taxon>Cytophagales</taxon>
        <taxon>Spirosomataceae</taxon>
        <taxon>Larkinella</taxon>
    </lineage>
</organism>
<feature type="domain" description="RNA polymerase sigma-70 region 2" evidence="5">
    <location>
        <begin position="45"/>
        <end position="111"/>
    </location>
</feature>
<reference evidence="7 8" key="1">
    <citation type="submission" date="2018-06" db="EMBL/GenBank/DDBJ databases">
        <title>Genomic Encyclopedia of Archaeal and Bacterial Type Strains, Phase II (KMG-II): from individual species to whole genera.</title>
        <authorList>
            <person name="Goeker M."/>
        </authorList>
    </citation>
    <scope>NUCLEOTIDE SEQUENCE [LARGE SCALE GENOMIC DNA]</scope>
    <source>
        <strain evidence="7 8">DSM 21851</strain>
    </source>
</reference>
<evidence type="ECO:0000259" key="5">
    <source>
        <dbReference type="Pfam" id="PF04542"/>
    </source>
</evidence>
<proteinExistence type="inferred from homology"/>
<dbReference type="CDD" id="cd06171">
    <property type="entry name" value="Sigma70_r4"/>
    <property type="match status" value="1"/>
</dbReference>
<dbReference type="PANTHER" id="PTHR43133:SF46">
    <property type="entry name" value="RNA POLYMERASE SIGMA-70 FACTOR ECF SUBFAMILY"/>
    <property type="match status" value="1"/>
</dbReference>
<evidence type="ECO:0000259" key="6">
    <source>
        <dbReference type="Pfam" id="PF08281"/>
    </source>
</evidence>
<dbReference type="InterPro" id="IPR036388">
    <property type="entry name" value="WH-like_DNA-bd_sf"/>
</dbReference>
<dbReference type="GO" id="GO:0003677">
    <property type="term" value="F:DNA binding"/>
    <property type="evidence" value="ECO:0007669"/>
    <property type="project" value="InterPro"/>
</dbReference>
<dbReference type="GO" id="GO:0006352">
    <property type="term" value="P:DNA-templated transcription initiation"/>
    <property type="evidence" value="ECO:0007669"/>
    <property type="project" value="InterPro"/>
</dbReference>
<dbReference type="InterPro" id="IPR014284">
    <property type="entry name" value="RNA_pol_sigma-70_dom"/>
</dbReference>
<dbReference type="InterPro" id="IPR013324">
    <property type="entry name" value="RNA_pol_sigma_r3/r4-like"/>
</dbReference>
<dbReference type="InterPro" id="IPR039425">
    <property type="entry name" value="RNA_pol_sigma-70-like"/>
</dbReference>
<dbReference type="InterPro" id="IPR014327">
    <property type="entry name" value="RNA_pol_sigma70_bacteroid"/>
</dbReference>
<comment type="similarity">
    <text evidence="1">Belongs to the sigma-70 factor family. ECF subfamily.</text>
</comment>
<dbReference type="InterPro" id="IPR013325">
    <property type="entry name" value="RNA_pol_sigma_r2"/>
</dbReference>
<feature type="domain" description="RNA polymerase sigma factor 70 region 4 type 2" evidence="6">
    <location>
        <begin position="145"/>
        <end position="197"/>
    </location>
</feature>
<dbReference type="NCBIfam" id="TIGR02985">
    <property type="entry name" value="Sig70_bacteroi1"/>
    <property type="match status" value="1"/>
</dbReference>
<sequence>MLPFPTPNSKEPSPLHLHVDSKVTNQEYLIRQAFELDVRQGYELLFRRYYRPLCSHAVRFVYSRELACDIVSEIFLNFWKNQSHLHITGSYRAYLFTSVRNRVYNYTQEEWKKSMLQDPIDEEMEEAVYTDDDPQKILQVTELYQRLEQAIRTLSPQCQRVFLLSRFENKKHREIADELHISLKTVEAHLMKALSHLRKALIFTGLLLSVIGSY</sequence>
<dbReference type="NCBIfam" id="TIGR02937">
    <property type="entry name" value="sigma70-ECF"/>
    <property type="match status" value="1"/>
</dbReference>
<dbReference type="Pfam" id="PF04542">
    <property type="entry name" value="Sigma70_r2"/>
    <property type="match status" value="1"/>
</dbReference>
<dbReference type="Proteomes" id="UP000248790">
    <property type="component" value="Unassembled WGS sequence"/>
</dbReference>
<dbReference type="Pfam" id="PF08281">
    <property type="entry name" value="Sigma70_r4_2"/>
    <property type="match status" value="1"/>
</dbReference>
<dbReference type="InterPro" id="IPR013249">
    <property type="entry name" value="RNA_pol_sigma70_r4_t2"/>
</dbReference>
<dbReference type="SUPFAM" id="SSF88946">
    <property type="entry name" value="Sigma2 domain of RNA polymerase sigma factors"/>
    <property type="match status" value="1"/>
</dbReference>
<comment type="caution">
    <text evidence="7">The sequence shown here is derived from an EMBL/GenBank/DDBJ whole genome shotgun (WGS) entry which is preliminary data.</text>
</comment>
<dbReference type="AlphaFoldDB" id="A0A327WNE5"/>
<keyword evidence="2" id="KW-0805">Transcription regulation</keyword>
<gene>
    <name evidence="7" type="ORF">LX87_04733</name>
</gene>
<evidence type="ECO:0000256" key="2">
    <source>
        <dbReference type="ARBA" id="ARBA00023015"/>
    </source>
</evidence>
<dbReference type="PANTHER" id="PTHR43133">
    <property type="entry name" value="RNA POLYMERASE ECF-TYPE SIGMA FACTO"/>
    <property type="match status" value="1"/>
</dbReference>
<dbReference type="Gene3D" id="1.10.1740.10">
    <property type="match status" value="1"/>
</dbReference>
<dbReference type="EMBL" id="QLMC01000006">
    <property type="protein sequence ID" value="RAJ93221.1"/>
    <property type="molecule type" value="Genomic_DNA"/>
</dbReference>
<keyword evidence="4" id="KW-0804">Transcription</keyword>
<dbReference type="SUPFAM" id="SSF88659">
    <property type="entry name" value="Sigma3 and sigma4 domains of RNA polymerase sigma factors"/>
    <property type="match status" value="1"/>
</dbReference>
<evidence type="ECO:0000256" key="4">
    <source>
        <dbReference type="ARBA" id="ARBA00023163"/>
    </source>
</evidence>
<evidence type="ECO:0000256" key="1">
    <source>
        <dbReference type="ARBA" id="ARBA00010641"/>
    </source>
</evidence>
<evidence type="ECO:0000256" key="3">
    <source>
        <dbReference type="ARBA" id="ARBA00023082"/>
    </source>
</evidence>
<accession>A0A327WNE5</accession>
<dbReference type="GO" id="GO:0016987">
    <property type="term" value="F:sigma factor activity"/>
    <property type="evidence" value="ECO:0007669"/>
    <property type="project" value="UniProtKB-KW"/>
</dbReference>
<protein>
    <submittedName>
        <fullName evidence="7">RNA polymerase sigma-70 factor (ECF subfamily)</fullName>
    </submittedName>
</protein>
<evidence type="ECO:0000313" key="8">
    <source>
        <dbReference type="Proteomes" id="UP000248790"/>
    </source>
</evidence>